<dbReference type="GO" id="GO:0008270">
    <property type="term" value="F:zinc ion binding"/>
    <property type="evidence" value="ECO:0007669"/>
    <property type="project" value="UniProtKB-KW"/>
</dbReference>
<dbReference type="NCBIfam" id="TIGR01391">
    <property type="entry name" value="dnaG"/>
    <property type="match status" value="1"/>
</dbReference>
<dbReference type="Pfam" id="PF01807">
    <property type="entry name" value="Zn_ribbon_DnaG"/>
    <property type="match status" value="1"/>
</dbReference>
<comment type="caution">
    <text evidence="15">The sequence shown here is derived from an EMBL/GenBank/DDBJ whole genome shotgun (WGS) entry which is preliminary data.</text>
</comment>
<keyword evidence="9" id="KW-0460">Magnesium</keyword>
<keyword evidence="6 12" id="KW-0479">Metal-binding</keyword>
<evidence type="ECO:0000256" key="13">
    <source>
        <dbReference type="SAM" id="MobiDB-lite"/>
    </source>
</evidence>
<dbReference type="SMART" id="SM00400">
    <property type="entry name" value="ZnF_CHCC"/>
    <property type="match status" value="1"/>
</dbReference>
<sequence length="560" mass="62507">MPVVAQRLLNSKGKRVSQLIPEDVVQEVLLRADIVDVIGDYVQLKRTGANAKGLCPFHQEKTPSFTVSPSKGLFYCFGCHASGNVFRFLMQHEHLTFPEAVRFLAERYGMRLPEASAQQRRQESLSPLYALHQAAATFFHECLLRDPAAQPARQACRQRHITSDMAVRFGLGYAPQAWDTLYHAMLKQGFSPELMMQSGLVVAREAQRGVYDRFRHRLMFPIHDRLGRPIAFGGRTLEGGEAVHVPKYLNSPETPIFHKGRLLYGFSLAKAALRQREQGLIMEGYTDVIACHRQGVTHAVGTLGTALTEHHVGLLKGVVKEVVLVFDGDAAGGAATERSIALFLDAGMRVRVVTLPEGDDPDSFLRQHSGDELLRYVDEAVSFVEYLLTRTARFSDLHTPVGRADCVARLVPLLRKIENQVERWGYAALVAERLGVPADVLQQEMSPRQTTYRTPAYQPPPQRRRPPSPIPVSPEYTLLQMLCQDVRLFSQVQAEVTSEHFQDEDLRAIYQLLGRLAATGESTVFPHILEAAANPRQTQLLTQMAMASVVTNATEIRAAL</sequence>
<dbReference type="Gene3D" id="3.40.1360.10">
    <property type="match status" value="1"/>
</dbReference>
<dbReference type="GO" id="GO:0003899">
    <property type="term" value="F:DNA-directed RNA polymerase activity"/>
    <property type="evidence" value="ECO:0007669"/>
    <property type="project" value="InterPro"/>
</dbReference>
<dbReference type="InterPro" id="IPR034151">
    <property type="entry name" value="TOPRIM_DnaG_bac"/>
</dbReference>
<proteinExistence type="inferred from homology"/>
<feature type="zinc finger region" description="CHC2-type" evidence="12">
    <location>
        <begin position="55"/>
        <end position="79"/>
    </location>
</feature>
<dbReference type="SUPFAM" id="SSF56731">
    <property type="entry name" value="DNA primase core"/>
    <property type="match status" value="1"/>
</dbReference>
<dbReference type="InterPro" id="IPR016136">
    <property type="entry name" value="DNA_helicase_N/primase_C"/>
</dbReference>
<keyword evidence="8 12" id="KW-0862">Zinc</keyword>
<dbReference type="Pfam" id="PF10410">
    <property type="entry name" value="DnaB_bind"/>
    <property type="match status" value="1"/>
</dbReference>
<evidence type="ECO:0000256" key="5">
    <source>
        <dbReference type="ARBA" id="ARBA00022705"/>
    </source>
</evidence>
<evidence type="ECO:0000256" key="2">
    <source>
        <dbReference type="ARBA" id="ARBA00022515"/>
    </source>
</evidence>
<evidence type="ECO:0000256" key="9">
    <source>
        <dbReference type="ARBA" id="ARBA00022842"/>
    </source>
</evidence>
<evidence type="ECO:0000256" key="11">
    <source>
        <dbReference type="ARBA" id="ARBA00023163"/>
    </source>
</evidence>
<dbReference type="GO" id="GO:1990077">
    <property type="term" value="C:primosome complex"/>
    <property type="evidence" value="ECO:0007669"/>
    <property type="project" value="UniProtKB-KW"/>
</dbReference>
<feature type="domain" description="Toprim" evidence="14">
    <location>
        <begin position="277"/>
        <end position="358"/>
    </location>
</feature>
<dbReference type="PANTHER" id="PTHR30313:SF2">
    <property type="entry name" value="DNA PRIMASE"/>
    <property type="match status" value="1"/>
</dbReference>
<dbReference type="InterPro" id="IPR030846">
    <property type="entry name" value="DnaG_bac"/>
</dbReference>
<dbReference type="InterPro" id="IPR037068">
    <property type="entry name" value="DNA_primase_core_N_sf"/>
</dbReference>
<feature type="compositionally biased region" description="Pro residues" evidence="13">
    <location>
        <begin position="457"/>
        <end position="471"/>
    </location>
</feature>
<evidence type="ECO:0000256" key="1">
    <source>
        <dbReference type="ARBA" id="ARBA00022478"/>
    </source>
</evidence>
<dbReference type="GO" id="GO:0003677">
    <property type="term" value="F:DNA binding"/>
    <property type="evidence" value="ECO:0007669"/>
    <property type="project" value="UniProtKB-KW"/>
</dbReference>
<reference evidence="15" key="1">
    <citation type="submission" date="2019-03" db="EMBL/GenBank/DDBJ databases">
        <title>Lake Tanganyika Metagenome-Assembled Genomes (MAGs).</title>
        <authorList>
            <person name="Tran P."/>
        </authorList>
    </citation>
    <scope>NUCLEOTIDE SEQUENCE</scope>
    <source>
        <strain evidence="15">K_DeepCast_65m_m2_066</strain>
    </source>
</reference>
<dbReference type="SMART" id="SM00493">
    <property type="entry name" value="TOPRIM"/>
    <property type="match status" value="1"/>
</dbReference>
<keyword evidence="5" id="KW-0235">DNA replication</keyword>
<dbReference type="InterPro" id="IPR002694">
    <property type="entry name" value="Znf_CHC2"/>
</dbReference>
<dbReference type="Proteomes" id="UP000712673">
    <property type="component" value="Unassembled WGS sequence"/>
</dbReference>
<evidence type="ECO:0000256" key="6">
    <source>
        <dbReference type="ARBA" id="ARBA00022723"/>
    </source>
</evidence>
<evidence type="ECO:0000256" key="7">
    <source>
        <dbReference type="ARBA" id="ARBA00022771"/>
    </source>
</evidence>
<keyword evidence="7 12" id="KW-0863">Zinc-finger</keyword>
<organism evidence="15 16">
    <name type="scientific">Tectimicrobiota bacterium</name>
    <dbReference type="NCBI Taxonomy" id="2528274"/>
    <lineage>
        <taxon>Bacteria</taxon>
        <taxon>Pseudomonadati</taxon>
        <taxon>Nitrospinota/Tectimicrobiota group</taxon>
        <taxon>Candidatus Tectimicrobiota</taxon>
    </lineage>
</organism>
<dbReference type="AlphaFoldDB" id="A0A938B2A9"/>
<feature type="non-terminal residue" evidence="15">
    <location>
        <position position="560"/>
    </location>
</feature>
<dbReference type="PANTHER" id="PTHR30313">
    <property type="entry name" value="DNA PRIMASE"/>
    <property type="match status" value="1"/>
</dbReference>
<dbReference type="GO" id="GO:0006269">
    <property type="term" value="P:DNA replication, synthesis of primer"/>
    <property type="evidence" value="ECO:0007669"/>
    <property type="project" value="UniProtKB-KW"/>
</dbReference>
<name>A0A938B2A9_UNCTE</name>
<dbReference type="HAMAP" id="MF_00974">
    <property type="entry name" value="DNA_primase_DnaG"/>
    <property type="match status" value="1"/>
</dbReference>
<dbReference type="Pfam" id="PF08275">
    <property type="entry name" value="DNAG_N"/>
    <property type="match status" value="1"/>
</dbReference>
<gene>
    <name evidence="15" type="ORF">FJZ47_08450</name>
</gene>
<dbReference type="Pfam" id="PF13155">
    <property type="entry name" value="Toprim_2"/>
    <property type="match status" value="1"/>
</dbReference>
<dbReference type="EMBL" id="VGLS01000204">
    <property type="protein sequence ID" value="MBM3223814.1"/>
    <property type="molecule type" value="Genomic_DNA"/>
</dbReference>
<evidence type="ECO:0000259" key="14">
    <source>
        <dbReference type="PROSITE" id="PS50880"/>
    </source>
</evidence>
<dbReference type="InterPro" id="IPR006171">
    <property type="entry name" value="TOPRIM_dom"/>
</dbReference>
<evidence type="ECO:0000256" key="12">
    <source>
        <dbReference type="PIRSR" id="PIRSR002811-1"/>
    </source>
</evidence>
<dbReference type="SUPFAM" id="SSF57783">
    <property type="entry name" value="Zinc beta-ribbon"/>
    <property type="match status" value="1"/>
</dbReference>
<keyword evidence="2" id="KW-0639">Primosome</keyword>
<feature type="region of interest" description="Disordered" evidence="13">
    <location>
        <begin position="442"/>
        <end position="471"/>
    </location>
</feature>
<keyword evidence="1" id="KW-0240">DNA-directed RNA polymerase</keyword>
<dbReference type="InterPro" id="IPR050219">
    <property type="entry name" value="DnaG_primase"/>
</dbReference>
<comment type="cofactor">
    <cofactor evidence="12">
        <name>Zn(2+)</name>
        <dbReference type="ChEBI" id="CHEBI:29105"/>
    </cofactor>
    <text evidence="12">Binds 1 zinc ion per monomer.</text>
</comment>
<keyword evidence="4" id="KW-0548">Nucleotidyltransferase</keyword>
<dbReference type="InterPro" id="IPR036977">
    <property type="entry name" value="DNA_primase_Znf_CHC2"/>
</dbReference>
<dbReference type="CDD" id="cd03364">
    <property type="entry name" value="TOPRIM_DnaG_primases"/>
    <property type="match status" value="1"/>
</dbReference>
<dbReference type="InterPro" id="IPR013264">
    <property type="entry name" value="DNAG_N"/>
</dbReference>
<evidence type="ECO:0000313" key="16">
    <source>
        <dbReference type="Proteomes" id="UP000712673"/>
    </source>
</evidence>
<evidence type="ECO:0000313" key="15">
    <source>
        <dbReference type="EMBL" id="MBM3223814.1"/>
    </source>
</evidence>
<dbReference type="GO" id="GO:0000428">
    <property type="term" value="C:DNA-directed RNA polymerase complex"/>
    <property type="evidence" value="ECO:0007669"/>
    <property type="project" value="UniProtKB-KW"/>
</dbReference>
<dbReference type="GO" id="GO:0005737">
    <property type="term" value="C:cytoplasm"/>
    <property type="evidence" value="ECO:0007669"/>
    <property type="project" value="TreeGrafter"/>
</dbReference>
<dbReference type="PIRSF" id="PIRSF002811">
    <property type="entry name" value="DnaG"/>
    <property type="match status" value="1"/>
</dbReference>
<evidence type="ECO:0000256" key="3">
    <source>
        <dbReference type="ARBA" id="ARBA00022679"/>
    </source>
</evidence>
<evidence type="ECO:0000256" key="10">
    <source>
        <dbReference type="ARBA" id="ARBA00023125"/>
    </source>
</evidence>
<evidence type="ECO:0000256" key="8">
    <source>
        <dbReference type="ARBA" id="ARBA00022833"/>
    </source>
</evidence>
<dbReference type="InterPro" id="IPR019475">
    <property type="entry name" value="DNA_primase_DnaB-bd"/>
</dbReference>
<accession>A0A938B2A9</accession>
<dbReference type="Gene3D" id="1.10.860.10">
    <property type="entry name" value="DNAb Helicase, Chain A"/>
    <property type="match status" value="1"/>
</dbReference>
<evidence type="ECO:0000256" key="4">
    <source>
        <dbReference type="ARBA" id="ARBA00022695"/>
    </source>
</evidence>
<keyword evidence="3" id="KW-0808">Transferase</keyword>
<dbReference type="PROSITE" id="PS50880">
    <property type="entry name" value="TOPRIM"/>
    <property type="match status" value="1"/>
</dbReference>
<dbReference type="FunFam" id="3.90.580.10:FF:000001">
    <property type="entry name" value="DNA primase"/>
    <property type="match status" value="1"/>
</dbReference>
<dbReference type="Gene3D" id="3.90.980.10">
    <property type="entry name" value="DNA primase, catalytic core, N-terminal domain"/>
    <property type="match status" value="1"/>
</dbReference>
<keyword evidence="11" id="KW-0804">Transcription</keyword>
<protein>
    <submittedName>
        <fullName evidence="15">DNA primase</fullName>
    </submittedName>
</protein>
<dbReference type="InterPro" id="IPR006295">
    <property type="entry name" value="DNA_primase_DnaG"/>
</dbReference>
<dbReference type="Gene3D" id="3.90.580.10">
    <property type="entry name" value="Zinc finger, CHC2-type domain"/>
    <property type="match status" value="1"/>
</dbReference>
<keyword evidence="10" id="KW-0238">DNA-binding</keyword>